<evidence type="ECO:0000256" key="1">
    <source>
        <dbReference type="ARBA" id="ARBA00004496"/>
    </source>
</evidence>
<sequence>MVMTKDATLLTPKPEDRFTFGLWTVGNRGRDPFGDAVRPTLSPANIVRKLSQLGAYGVTLHDNDLVPMDATLAQRDRIVAEFRTVLADYQMAVPMVTVNLFYDPVFKDGAFTSASSAVRQFAINKAKAAMDLGHALGANIFVLWGGREGVETEAAKDPRQALAWYREGINALTEYVVQQKYAMRIALEAKPNEPRGDLYLSTTGAMLAFIATLDHPELVGVNPEVAHAKMAGLNPVHEVAQALDQGKLFHIDLNDQRLARYDQDLRFGSDDIKGTFYLVKLLEESDYNGPRHFDAHAYRTEDVEGVWQFARGSMRSYLAYREAVKRFQQDNEIQAALHAIEQMNAQGPTLDSPEHIEWWRQRGYAYEALDQLVTELLLGMR</sequence>
<comment type="caution">
    <text evidence="16">The sequence shown here is derived from an EMBL/GenBank/DDBJ whole genome shotgun (WGS) entry which is preliminary data.</text>
</comment>
<accession>A0A2T2WJM6</accession>
<evidence type="ECO:0000256" key="4">
    <source>
        <dbReference type="ARBA" id="ARBA00011958"/>
    </source>
</evidence>
<dbReference type="EC" id="5.3.1.5" evidence="4 12"/>
<evidence type="ECO:0000256" key="12">
    <source>
        <dbReference type="NCBIfam" id="TIGR02631"/>
    </source>
</evidence>
<dbReference type="Gene3D" id="3.20.20.150">
    <property type="entry name" value="Divalent-metal-dependent TIM barrel enzymes"/>
    <property type="match status" value="1"/>
</dbReference>
<evidence type="ECO:0000256" key="11">
    <source>
        <dbReference type="ARBA" id="ARBA00033659"/>
    </source>
</evidence>
<dbReference type="Proteomes" id="UP000241848">
    <property type="component" value="Unassembled WGS sequence"/>
</dbReference>
<keyword evidence="10 13" id="KW-0119">Carbohydrate metabolism</keyword>
<comment type="subunit">
    <text evidence="3 14">Homotetramer.</text>
</comment>
<dbReference type="PANTHER" id="PTHR48408:SF1">
    <property type="entry name" value="XYLOSE ISOMERASE"/>
    <property type="match status" value="1"/>
</dbReference>
<evidence type="ECO:0000256" key="8">
    <source>
        <dbReference type="ARBA" id="ARBA00022723"/>
    </source>
</evidence>
<name>A0A2T2WJM6_9FIRM</name>
<dbReference type="Pfam" id="PF01261">
    <property type="entry name" value="AP_endonuc_2"/>
    <property type="match status" value="1"/>
</dbReference>
<proteinExistence type="inferred from homology"/>
<keyword evidence="6" id="KW-0963">Cytoplasm</keyword>
<dbReference type="InterPro" id="IPR013022">
    <property type="entry name" value="Xyl_isomerase-like_TIM-brl"/>
</dbReference>
<dbReference type="InterPro" id="IPR013453">
    <property type="entry name" value="XylA_actinobac"/>
</dbReference>
<evidence type="ECO:0000256" key="5">
    <source>
        <dbReference type="ARBA" id="ARBA00018232"/>
    </source>
</evidence>
<evidence type="ECO:0000313" key="16">
    <source>
        <dbReference type="EMBL" id="PSR22433.1"/>
    </source>
</evidence>
<dbReference type="GO" id="GO:0042732">
    <property type="term" value="P:D-xylose metabolic process"/>
    <property type="evidence" value="ECO:0007669"/>
    <property type="project" value="UniProtKB-UniRule"/>
</dbReference>
<comment type="catalytic activity">
    <reaction evidence="11 13">
        <text>alpha-D-xylose = alpha-D-xylulofuranose</text>
        <dbReference type="Rhea" id="RHEA:22816"/>
        <dbReference type="ChEBI" id="CHEBI:28518"/>
        <dbReference type="ChEBI" id="CHEBI:188998"/>
        <dbReference type="EC" id="5.3.1.5"/>
    </reaction>
</comment>
<keyword evidence="7 13" id="KW-0859">Xylose metabolism</keyword>
<dbReference type="AlphaFoldDB" id="A0A2T2WJM6"/>
<comment type="subcellular location">
    <subcellularLocation>
        <location evidence="1 14">Cytoplasm</location>
    </subcellularLocation>
</comment>
<dbReference type="NCBIfam" id="TIGR02631">
    <property type="entry name" value="xylA_Arthro"/>
    <property type="match status" value="1"/>
</dbReference>
<evidence type="ECO:0000256" key="6">
    <source>
        <dbReference type="ARBA" id="ARBA00022490"/>
    </source>
</evidence>
<dbReference type="GO" id="GO:0046872">
    <property type="term" value="F:metal ion binding"/>
    <property type="evidence" value="ECO:0007669"/>
    <property type="project" value="UniProtKB-KW"/>
</dbReference>
<evidence type="ECO:0000256" key="7">
    <source>
        <dbReference type="ARBA" id="ARBA00022629"/>
    </source>
</evidence>
<dbReference type="PROSITE" id="PS51415">
    <property type="entry name" value="XYLOSE_ISOMERASE"/>
    <property type="match status" value="1"/>
</dbReference>
<evidence type="ECO:0000256" key="9">
    <source>
        <dbReference type="ARBA" id="ARBA00023235"/>
    </source>
</evidence>
<dbReference type="EMBL" id="PXYV01000017">
    <property type="protein sequence ID" value="PSR22433.1"/>
    <property type="molecule type" value="Genomic_DNA"/>
</dbReference>
<dbReference type="InterPro" id="IPR001998">
    <property type="entry name" value="Xylose_isomerase"/>
</dbReference>
<organism evidence="16 17">
    <name type="scientific">Sulfobacillus acidophilus</name>
    <dbReference type="NCBI Taxonomy" id="53633"/>
    <lineage>
        <taxon>Bacteria</taxon>
        <taxon>Bacillati</taxon>
        <taxon>Bacillota</taxon>
        <taxon>Clostridia</taxon>
        <taxon>Eubacteriales</taxon>
        <taxon>Clostridiales Family XVII. Incertae Sedis</taxon>
        <taxon>Sulfobacillus</taxon>
    </lineage>
</organism>
<dbReference type="InterPro" id="IPR036237">
    <property type="entry name" value="Xyl_isomerase-like_sf"/>
</dbReference>
<evidence type="ECO:0000256" key="3">
    <source>
        <dbReference type="ARBA" id="ARBA00011881"/>
    </source>
</evidence>
<evidence type="ECO:0000256" key="10">
    <source>
        <dbReference type="ARBA" id="ARBA00023277"/>
    </source>
</evidence>
<feature type="domain" description="Xylose isomerase-like TIM barrel" evidence="15">
    <location>
        <begin position="47"/>
        <end position="299"/>
    </location>
</feature>
<evidence type="ECO:0000256" key="2">
    <source>
        <dbReference type="ARBA" id="ARBA00005765"/>
    </source>
</evidence>
<evidence type="ECO:0000313" key="17">
    <source>
        <dbReference type="Proteomes" id="UP000241848"/>
    </source>
</evidence>
<gene>
    <name evidence="16" type="ORF">C7B45_06860</name>
</gene>
<dbReference type="GO" id="GO:0005737">
    <property type="term" value="C:cytoplasm"/>
    <property type="evidence" value="ECO:0007669"/>
    <property type="project" value="UniProtKB-SubCell"/>
</dbReference>
<comment type="similarity">
    <text evidence="2 13">Belongs to the xylose isomerase family.</text>
</comment>
<evidence type="ECO:0000256" key="14">
    <source>
        <dbReference type="RuleBase" id="RU000610"/>
    </source>
</evidence>
<keyword evidence="8 13" id="KW-0479">Metal-binding</keyword>
<keyword evidence="9 13" id="KW-0413">Isomerase</keyword>
<evidence type="ECO:0000256" key="13">
    <source>
        <dbReference type="RuleBase" id="RU000609"/>
    </source>
</evidence>
<dbReference type="PANTHER" id="PTHR48408">
    <property type="match status" value="1"/>
</dbReference>
<reference evidence="16 17" key="1">
    <citation type="journal article" date="2014" name="BMC Genomics">
        <title>Comparison of environmental and isolate Sulfobacillus genomes reveals diverse carbon, sulfur, nitrogen, and hydrogen metabolisms.</title>
        <authorList>
            <person name="Justice N.B."/>
            <person name="Norman A."/>
            <person name="Brown C.T."/>
            <person name="Singh A."/>
            <person name="Thomas B.C."/>
            <person name="Banfield J.F."/>
        </authorList>
    </citation>
    <scope>NUCLEOTIDE SEQUENCE [LARGE SCALE GENOMIC DNA]</scope>
    <source>
        <strain evidence="16">AMDSBA3</strain>
    </source>
</reference>
<dbReference type="PRINTS" id="PR00688">
    <property type="entry name" value="XYLOSISMRASE"/>
</dbReference>
<dbReference type="SUPFAM" id="SSF51658">
    <property type="entry name" value="Xylose isomerase-like"/>
    <property type="match status" value="1"/>
</dbReference>
<dbReference type="GO" id="GO:0009045">
    <property type="term" value="F:xylose isomerase activity"/>
    <property type="evidence" value="ECO:0007669"/>
    <property type="project" value="UniProtKB-UniRule"/>
</dbReference>
<evidence type="ECO:0000259" key="15">
    <source>
        <dbReference type="Pfam" id="PF01261"/>
    </source>
</evidence>
<protein>
    <recommendedName>
        <fullName evidence="5 12">Xylose isomerase</fullName>
        <ecNumber evidence="4 12">5.3.1.5</ecNumber>
    </recommendedName>
</protein>